<accession>A0A6I6K460</accession>
<feature type="transmembrane region" description="Helical" evidence="1">
    <location>
        <begin position="76"/>
        <end position="94"/>
    </location>
</feature>
<evidence type="ECO:0000313" key="2">
    <source>
        <dbReference type="EMBL" id="QGY47232.1"/>
    </source>
</evidence>
<gene>
    <name evidence="2" type="ORF">GM418_27275</name>
</gene>
<sequence>MRKNLSQQKLLEILTSEIETLKQTTENINAIAPEIARQLHALKTTKVKIGVDTDKLEQLLEDYKQKLEKSIVIPRWFLLLITVVIMWLIIQDIFNLL</sequence>
<keyword evidence="1" id="KW-1133">Transmembrane helix</keyword>
<dbReference type="KEGG" id="mcos:GM418_27275"/>
<keyword evidence="1" id="KW-0472">Membrane</keyword>
<dbReference type="Proteomes" id="UP000428260">
    <property type="component" value="Chromosome"/>
</dbReference>
<dbReference type="AlphaFoldDB" id="A0A6I6K460"/>
<protein>
    <submittedName>
        <fullName evidence="2">Uncharacterized protein</fullName>
    </submittedName>
</protein>
<name>A0A6I6K460_9BACT</name>
<keyword evidence="1" id="KW-0812">Transmembrane</keyword>
<organism evidence="2 3">
    <name type="scientific">Maribellus comscasis</name>
    <dbReference type="NCBI Taxonomy" id="2681766"/>
    <lineage>
        <taxon>Bacteria</taxon>
        <taxon>Pseudomonadati</taxon>
        <taxon>Bacteroidota</taxon>
        <taxon>Bacteroidia</taxon>
        <taxon>Marinilabiliales</taxon>
        <taxon>Prolixibacteraceae</taxon>
        <taxon>Maribellus</taxon>
    </lineage>
</organism>
<keyword evidence="3" id="KW-1185">Reference proteome</keyword>
<proteinExistence type="predicted"/>
<dbReference type="RefSeq" id="WP_158870899.1">
    <property type="nucleotide sequence ID" value="NZ_CP046401.1"/>
</dbReference>
<evidence type="ECO:0000313" key="3">
    <source>
        <dbReference type="Proteomes" id="UP000428260"/>
    </source>
</evidence>
<evidence type="ECO:0000256" key="1">
    <source>
        <dbReference type="SAM" id="Phobius"/>
    </source>
</evidence>
<reference evidence="2 3" key="1">
    <citation type="submission" date="2019-11" db="EMBL/GenBank/DDBJ databases">
        <authorList>
            <person name="Zheng R.K."/>
            <person name="Sun C.M."/>
        </authorList>
    </citation>
    <scope>NUCLEOTIDE SEQUENCE [LARGE SCALE GENOMIC DNA]</scope>
    <source>
        <strain evidence="2 3">WC007</strain>
    </source>
</reference>
<dbReference type="EMBL" id="CP046401">
    <property type="protein sequence ID" value="QGY47232.1"/>
    <property type="molecule type" value="Genomic_DNA"/>
</dbReference>